<evidence type="ECO:0000313" key="5">
    <source>
        <dbReference type="Proteomes" id="UP001608902"/>
    </source>
</evidence>
<dbReference type="Proteomes" id="UP001608902">
    <property type="component" value="Unassembled WGS sequence"/>
</dbReference>
<evidence type="ECO:0000259" key="3">
    <source>
        <dbReference type="PROSITE" id="PS50102"/>
    </source>
</evidence>
<proteinExistence type="predicted"/>
<feature type="region of interest" description="Disordered" evidence="2">
    <location>
        <begin position="116"/>
        <end position="154"/>
    </location>
</feature>
<feature type="region of interest" description="Disordered" evidence="2">
    <location>
        <begin position="1"/>
        <end position="41"/>
    </location>
</feature>
<keyword evidence="5" id="KW-1185">Reference proteome</keyword>
<dbReference type="EMBL" id="JBGFUD010000669">
    <property type="protein sequence ID" value="MFH4975006.1"/>
    <property type="molecule type" value="Genomic_DNA"/>
</dbReference>
<dbReference type="PANTHER" id="PTHR23147">
    <property type="entry name" value="SERINE/ARGININE RICH SPLICING FACTOR"/>
    <property type="match status" value="1"/>
</dbReference>
<sequence>MSNSDSDREKSRSMSPKSDRDSRDGSPSDRKRSRSRSADHLTSSFTRLHVCNFDESIKKGDLEEAFSRYGSLDSVWIASYPPLFAFITFKSKNDASDALKQLDNSYIGKNRIKVAQAYPPRRQGDRGARRYSGSRYSGGGGRYPQRSYGRGGGYSGSYGGGSRFSSGYGGSGDRYYGGSSGGRESGSTRSSRY</sequence>
<evidence type="ECO:0000256" key="1">
    <source>
        <dbReference type="PROSITE-ProRule" id="PRU00176"/>
    </source>
</evidence>
<dbReference type="InterPro" id="IPR035979">
    <property type="entry name" value="RBD_domain_sf"/>
</dbReference>
<reference evidence="4 5" key="1">
    <citation type="submission" date="2024-08" db="EMBL/GenBank/DDBJ databases">
        <title>Gnathostoma spinigerum genome.</title>
        <authorList>
            <person name="Gonzalez-Bertolin B."/>
            <person name="Monzon S."/>
            <person name="Zaballos A."/>
            <person name="Jimenez P."/>
            <person name="Dekumyoy P."/>
            <person name="Varona S."/>
            <person name="Cuesta I."/>
            <person name="Sumanam S."/>
            <person name="Adisakwattana P."/>
            <person name="Gasser R.B."/>
            <person name="Hernandez-Gonzalez A."/>
            <person name="Young N.D."/>
            <person name="Perteguer M.J."/>
        </authorList>
    </citation>
    <scope>NUCLEOTIDE SEQUENCE [LARGE SCALE GENOMIC DNA]</scope>
    <source>
        <strain evidence="4">AL3</strain>
        <tissue evidence="4">Liver</tissue>
    </source>
</reference>
<accession>A0ABD6E630</accession>
<feature type="region of interest" description="Disordered" evidence="2">
    <location>
        <begin position="172"/>
        <end position="193"/>
    </location>
</feature>
<evidence type="ECO:0000313" key="4">
    <source>
        <dbReference type="EMBL" id="MFH4975006.1"/>
    </source>
</evidence>
<dbReference type="Pfam" id="PF00076">
    <property type="entry name" value="RRM_1"/>
    <property type="match status" value="1"/>
</dbReference>
<name>A0ABD6E630_9BILA</name>
<gene>
    <name evidence="4" type="ORF">AB6A40_001715</name>
</gene>
<dbReference type="AlphaFoldDB" id="A0ABD6E630"/>
<dbReference type="PROSITE" id="PS50102">
    <property type="entry name" value="RRM"/>
    <property type="match status" value="1"/>
</dbReference>
<protein>
    <recommendedName>
        <fullName evidence="3">RRM domain-containing protein</fullName>
    </recommendedName>
</protein>
<keyword evidence="1" id="KW-0694">RNA-binding</keyword>
<comment type="caution">
    <text evidence="4">The sequence shown here is derived from an EMBL/GenBank/DDBJ whole genome shotgun (WGS) entry which is preliminary data.</text>
</comment>
<evidence type="ECO:0000256" key="2">
    <source>
        <dbReference type="SAM" id="MobiDB-lite"/>
    </source>
</evidence>
<dbReference type="InterPro" id="IPR050907">
    <property type="entry name" value="SRSF"/>
</dbReference>
<organism evidence="4 5">
    <name type="scientific">Gnathostoma spinigerum</name>
    <dbReference type="NCBI Taxonomy" id="75299"/>
    <lineage>
        <taxon>Eukaryota</taxon>
        <taxon>Metazoa</taxon>
        <taxon>Ecdysozoa</taxon>
        <taxon>Nematoda</taxon>
        <taxon>Chromadorea</taxon>
        <taxon>Rhabditida</taxon>
        <taxon>Spirurina</taxon>
        <taxon>Gnathostomatomorpha</taxon>
        <taxon>Gnathostomatoidea</taxon>
        <taxon>Gnathostomatidae</taxon>
        <taxon>Gnathostoma</taxon>
    </lineage>
</organism>
<feature type="domain" description="RRM" evidence="3">
    <location>
        <begin position="46"/>
        <end position="119"/>
    </location>
</feature>
<dbReference type="GO" id="GO:0003723">
    <property type="term" value="F:RNA binding"/>
    <property type="evidence" value="ECO:0007669"/>
    <property type="project" value="UniProtKB-UniRule"/>
</dbReference>
<dbReference type="InterPro" id="IPR012677">
    <property type="entry name" value="Nucleotide-bd_a/b_plait_sf"/>
</dbReference>
<dbReference type="SMART" id="SM00360">
    <property type="entry name" value="RRM"/>
    <property type="match status" value="1"/>
</dbReference>
<dbReference type="InterPro" id="IPR000504">
    <property type="entry name" value="RRM_dom"/>
</dbReference>
<feature type="compositionally biased region" description="Basic and acidic residues" evidence="2">
    <location>
        <begin position="1"/>
        <end position="30"/>
    </location>
</feature>
<dbReference type="SUPFAM" id="SSF54928">
    <property type="entry name" value="RNA-binding domain, RBD"/>
    <property type="match status" value="1"/>
</dbReference>
<dbReference type="Gene3D" id="3.30.70.330">
    <property type="match status" value="1"/>
</dbReference>